<name>A0A5M6HMY2_9HYPH</name>
<proteinExistence type="predicted"/>
<evidence type="ECO:0000256" key="3">
    <source>
        <dbReference type="ARBA" id="ARBA00022989"/>
    </source>
</evidence>
<keyword evidence="4 6" id="KW-0472">Membrane</keyword>
<feature type="transmembrane region" description="Helical" evidence="6">
    <location>
        <begin position="367"/>
        <end position="388"/>
    </location>
</feature>
<keyword evidence="9" id="KW-1185">Reference proteome</keyword>
<feature type="compositionally biased region" description="Basic residues" evidence="5">
    <location>
        <begin position="105"/>
        <end position="123"/>
    </location>
</feature>
<feature type="transmembrane region" description="Helical" evidence="6">
    <location>
        <begin position="519"/>
        <end position="536"/>
    </location>
</feature>
<feature type="transmembrane region" description="Helical" evidence="6">
    <location>
        <begin position="206"/>
        <end position="228"/>
    </location>
</feature>
<reference evidence="8 9" key="1">
    <citation type="submission" date="2019-09" db="EMBL/GenBank/DDBJ databases">
        <title>Draft Whole-Genome sequence of Blastochloris sulfoviridis DSM 729.</title>
        <authorList>
            <person name="Meyer T.E."/>
            <person name="Kyndt J.A."/>
        </authorList>
    </citation>
    <scope>NUCLEOTIDE SEQUENCE [LARGE SCALE GENOMIC DNA]</scope>
    <source>
        <strain evidence="8 9">DSM 729</strain>
    </source>
</reference>
<comment type="caution">
    <text evidence="8">The sequence shown here is derived from an EMBL/GenBank/DDBJ whole genome shotgun (WGS) entry which is preliminary data.</text>
</comment>
<dbReference type="InterPro" id="IPR051533">
    <property type="entry name" value="WaaL-like"/>
</dbReference>
<evidence type="ECO:0000259" key="7">
    <source>
        <dbReference type="Pfam" id="PF04932"/>
    </source>
</evidence>
<feature type="region of interest" description="Disordered" evidence="5">
    <location>
        <begin position="1"/>
        <end position="51"/>
    </location>
</feature>
<protein>
    <submittedName>
        <fullName evidence="8">O-antigen ligase family protein</fullName>
    </submittedName>
</protein>
<accession>A0A5M6HMY2</accession>
<feature type="transmembrane region" description="Helical" evidence="6">
    <location>
        <begin position="151"/>
        <end position="169"/>
    </location>
</feature>
<feature type="region of interest" description="Disordered" evidence="5">
    <location>
        <begin position="105"/>
        <end position="131"/>
    </location>
</feature>
<evidence type="ECO:0000256" key="1">
    <source>
        <dbReference type="ARBA" id="ARBA00004141"/>
    </source>
</evidence>
<keyword evidence="8" id="KW-0436">Ligase</keyword>
<feature type="transmembrane region" description="Helical" evidence="6">
    <location>
        <begin position="497"/>
        <end position="513"/>
    </location>
</feature>
<dbReference type="GO" id="GO:0016874">
    <property type="term" value="F:ligase activity"/>
    <property type="evidence" value="ECO:0007669"/>
    <property type="project" value="UniProtKB-KW"/>
</dbReference>
<evidence type="ECO:0000256" key="5">
    <source>
        <dbReference type="SAM" id="MobiDB-lite"/>
    </source>
</evidence>
<dbReference type="Proteomes" id="UP000323886">
    <property type="component" value="Unassembled WGS sequence"/>
</dbReference>
<evidence type="ECO:0000313" key="8">
    <source>
        <dbReference type="EMBL" id="KAA5597213.1"/>
    </source>
</evidence>
<keyword evidence="2 6" id="KW-0812">Transmembrane</keyword>
<feature type="transmembrane region" description="Helical" evidence="6">
    <location>
        <begin position="235"/>
        <end position="257"/>
    </location>
</feature>
<feature type="transmembrane region" description="Helical" evidence="6">
    <location>
        <begin position="327"/>
        <end position="360"/>
    </location>
</feature>
<feature type="transmembrane region" description="Helical" evidence="6">
    <location>
        <begin position="301"/>
        <end position="321"/>
    </location>
</feature>
<feature type="domain" description="O-antigen ligase-related" evidence="7">
    <location>
        <begin position="331"/>
        <end position="477"/>
    </location>
</feature>
<comment type="subcellular location">
    <subcellularLocation>
        <location evidence="1">Membrane</location>
        <topology evidence="1">Multi-pass membrane protein</topology>
    </subcellularLocation>
</comment>
<gene>
    <name evidence="8" type="ORF">F1193_14775</name>
</gene>
<dbReference type="GO" id="GO:0016020">
    <property type="term" value="C:membrane"/>
    <property type="evidence" value="ECO:0007669"/>
    <property type="project" value="UniProtKB-SubCell"/>
</dbReference>
<keyword evidence="3 6" id="KW-1133">Transmembrane helix</keyword>
<organism evidence="8 9">
    <name type="scientific">Blastochloris sulfoviridis</name>
    <dbReference type="NCBI Taxonomy" id="50712"/>
    <lineage>
        <taxon>Bacteria</taxon>
        <taxon>Pseudomonadati</taxon>
        <taxon>Pseudomonadota</taxon>
        <taxon>Alphaproteobacteria</taxon>
        <taxon>Hyphomicrobiales</taxon>
        <taxon>Blastochloridaceae</taxon>
        <taxon>Blastochloris</taxon>
    </lineage>
</organism>
<sequence length="546" mass="56980">MTNGPSPGSLPRSDPRSSRGQALSPHAGRGEEEAANDLSPFFTGRGRERSERVRGVFPLPLRERVPSDRQIARRVRGKFSSIRNMYPSPGSTSLTLGLATLSRRCARPGARKRGPGGRGKKPRDRTEDVKNQGEQVEMQMIQPATSLEGRSAIVLAVILGVLAPGLLVIASQSTQVTAPLGFVLATGILAATGRGPALGEALRAEAAAPLGLALGVFLAWIMISAAWAPRPGYSLGVAGQIALVAATGALGLAAVPAALPRGGWRWLAVGVALAAVLALVELRFGTPIRALIGAKSKEFRLNHAAITLAVLAWPAAAALALRGRQWLAAGLVALVAAVTLSSEAQASVLGVLAGGAALALAWLLGRWAVWASAGAMVALVAATPLLMARAGDLVPAAMHGVLKRSAWERIQIWHRFAEAVPDRWFAGHGLQASRDFADIRPIQLLPTEHFNPLSAGHTHNAVLQVWVELGAVGAALLAILLVLVAGRIAGLPAASRGFALATFASLFAIAYVSHGAWQIWWLAAIALGAVWMRAVAEMELPAGRSA</sequence>
<dbReference type="AlphaFoldDB" id="A0A5M6HMY2"/>
<dbReference type="PANTHER" id="PTHR37422">
    <property type="entry name" value="TEICHURONIC ACID BIOSYNTHESIS PROTEIN TUAE"/>
    <property type="match status" value="1"/>
</dbReference>
<dbReference type="InterPro" id="IPR007016">
    <property type="entry name" value="O-antigen_ligase-rel_domated"/>
</dbReference>
<dbReference type="Pfam" id="PF04932">
    <property type="entry name" value="Wzy_C"/>
    <property type="match status" value="1"/>
</dbReference>
<feature type="transmembrane region" description="Helical" evidence="6">
    <location>
        <begin position="176"/>
        <end position="194"/>
    </location>
</feature>
<evidence type="ECO:0000256" key="6">
    <source>
        <dbReference type="SAM" id="Phobius"/>
    </source>
</evidence>
<dbReference type="PANTHER" id="PTHR37422:SF13">
    <property type="entry name" value="LIPOPOLYSACCHARIDE BIOSYNTHESIS PROTEIN PA4999-RELATED"/>
    <property type="match status" value="1"/>
</dbReference>
<evidence type="ECO:0000313" key="9">
    <source>
        <dbReference type="Proteomes" id="UP000323886"/>
    </source>
</evidence>
<evidence type="ECO:0000256" key="4">
    <source>
        <dbReference type="ARBA" id="ARBA00023136"/>
    </source>
</evidence>
<feature type="transmembrane region" description="Helical" evidence="6">
    <location>
        <begin position="263"/>
        <end position="280"/>
    </location>
</feature>
<dbReference type="EMBL" id="VWPL01000036">
    <property type="protein sequence ID" value="KAA5597213.1"/>
    <property type="molecule type" value="Genomic_DNA"/>
</dbReference>
<evidence type="ECO:0000256" key="2">
    <source>
        <dbReference type="ARBA" id="ARBA00022692"/>
    </source>
</evidence>
<dbReference type="OrthoDB" id="8050531at2"/>
<feature type="transmembrane region" description="Helical" evidence="6">
    <location>
        <begin position="463"/>
        <end position="485"/>
    </location>
</feature>